<dbReference type="PANTHER" id="PTHR43747:SF4">
    <property type="entry name" value="FLAVIN-DEPENDENT TRYPTOPHAN HALOGENASE"/>
    <property type="match status" value="1"/>
</dbReference>
<dbReference type="Gene3D" id="3.50.50.60">
    <property type="entry name" value="FAD/NAD(P)-binding domain"/>
    <property type="match status" value="1"/>
</dbReference>
<dbReference type="InterPro" id="IPR006905">
    <property type="entry name" value="Flavin_halogenase"/>
</dbReference>
<dbReference type="EMBL" id="CP097649">
    <property type="protein sequence ID" value="URI16958.1"/>
    <property type="molecule type" value="Genomic_DNA"/>
</dbReference>
<dbReference type="PANTHER" id="PTHR43747">
    <property type="entry name" value="FAD-BINDING PROTEIN"/>
    <property type="match status" value="1"/>
</dbReference>
<proteinExistence type="predicted"/>
<dbReference type="Pfam" id="PF04820">
    <property type="entry name" value="Trp_halogenase"/>
    <property type="match status" value="1"/>
</dbReference>
<evidence type="ECO:0000313" key="2">
    <source>
        <dbReference type="Proteomes" id="UP001055429"/>
    </source>
</evidence>
<gene>
    <name evidence="1" type="ORF">M8231_01080</name>
</gene>
<dbReference type="SUPFAM" id="SSF51905">
    <property type="entry name" value="FAD/NAD(P)-binding domain"/>
    <property type="match status" value="1"/>
</dbReference>
<dbReference type="PIRSF" id="PIRSF011396">
    <property type="entry name" value="Trp_halogenase"/>
    <property type="match status" value="1"/>
</dbReference>
<protein>
    <submittedName>
        <fullName evidence="1">Tryptophan 7-halogenase</fullName>
    </submittedName>
</protein>
<keyword evidence="2" id="KW-1185">Reference proteome</keyword>
<accession>A0ABY4SQ11</accession>
<name>A0ABY4SQ11_9CAUL</name>
<reference evidence="1" key="1">
    <citation type="submission" date="2022-05" db="EMBL/GenBank/DDBJ databases">
        <title>Brevundimonas albigilva TT17 genome sequence.</title>
        <authorList>
            <person name="Lee K."/>
            <person name="Son H."/>
        </authorList>
    </citation>
    <scope>NUCLEOTIDE SEQUENCE</scope>
    <source>
        <strain evidence="1">TT17</strain>
    </source>
</reference>
<evidence type="ECO:0000313" key="1">
    <source>
        <dbReference type="EMBL" id="URI16958.1"/>
    </source>
</evidence>
<dbReference type="InterPro" id="IPR050816">
    <property type="entry name" value="Flavin-dep_Halogenase_NPB"/>
</dbReference>
<dbReference type="InterPro" id="IPR036188">
    <property type="entry name" value="FAD/NAD-bd_sf"/>
</dbReference>
<organism evidence="1 2">
    <name type="scientific">Brevundimonas albigilva</name>
    <dbReference type="NCBI Taxonomy" id="1312364"/>
    <lineage>
        <taxon>Bacteria</taxon>
        <taxon>Pseudomonadati</taxon>
        <taxon>Pseudomonadota</taxon>
        <taxon>Alphaproteobacteria</taxon>
        <taxon>Caulobacterales</taxon>
        <taxon>Caulobacteraceae</taxon>
        <taxon>Brevundimonas</taxon>
    </lineage>
</organism>
<dbReference type="InterPro" id="IPR033856">
    <property type="entry name" value="Trp_halogen"/>
</dbReference>
<sequence length="484" mass="53579">MSAAALAVLVAPTGVRVTLVESSEIGTVGVGESTLPHIRDFNQKLGIDEADFMRATQATFKLAIRFDDWGRIGDSYYHPFGDYGALGGAAPFHHYWLHGGGADRVGSIDDYALPIVAAREGRFAPPVDDRRSVLSTYDYAYHFDAGLYAAYLRRFAEARGVTRIDGRIASVAQAPEDGTIRSVSLEDGREIAGDFFIDCSGFRGLLIEQTLKAGYTDWSRWLPCDRAVALPCASDAPKRAYTQAVALEAGWRFRIPLQHRIGNGYVYASAFLEADAAETRLRGLLEGEALKEANHLRFLAGQRTRNWAANCVSVGLASGFIEPLESTSIYLIQAAITKLTELWPAHARDAAAARAFNRQMDLQYERIRDFIILHYQATQRDDSPLWRAVRETPPPDSLAERIALFRQKGVVQDYREGLFQHPSWIAVLLGQHVTPARAHPLVAAEDPVRLRAGLQRMRDAIRRAADSLPTQDAYIARYCAAEAV</sequence>
<dbReference type="Proteomes" id="UP001055429">
    <property type="component" value="Chromosome"/>
</dbReference>